<dbReference type="GO" id="GO:0110001">
    <property type="term" value="C:toxin-antitoxin complex"/>
    <property type="evidence" value="ECO:0007669"/>
    <property type="project" value="InterPro"/>
</dbReference>
<reference evidence="5" key="1">
    <citation type="journal article" date="2020" name="mSystems">
        <title>Genome- and Community-Level Interaction Insights into Carbon Utilization and Element Cycling Functions of Hydrothermarchaeota in Hydrothermal Sediment.</title>
        <authorList>
            <person name="Zhou Z."/>
            <person name="Liu Y."/>
            <person name="Xu W."/>
            <person name="Pan J."/>
            <person name="Luo Z.H."/>
            <person name="Li M."/>
        </authorList>
    </citation>
    <scope>NUCLEOTIDE SEQUENCE [LARGE SCALE GENOMIC DNA]</scope>
    <source>
        <strain evidence="5">SpSt-1</strain>
    </source>
</reference>
<gene>
    <name evidence="5" type="ORF">ENL47_05625</name>
</gene>
<keyword evidence="1" id="KW-1277">Toxin-antitoxin system</keyword>
<proteinExistence type="inferred from homology"/>
<accession>A0A7C5UTC7</accession>
<dbReference type="PANTHER" id="PTHR43852">
    <property type="entry name" value="NUCLEOTIDYLTRANSFERASE"/>
    <property type="match status" value="1"/>
</dbReference>
<dbReference type="Pfam" id="PF01934">
    <property type="entry name" value="HepT-like"/>
    <property type="match status" value="1"/>
</dbReference>
<dbReference type="EMBL" id="DRUB01000106">
    <property type="protein sequence ID" value="HHR96285.1"/>
    <property type="molecule type" value="Genomic_DNA"/>
</dbReference>
<dbReference type="AlphaFoldDB" id="A0A7C5UTC7"/>
<evidence type="ECO:0000313" key="5">
    <source>
        <dbReference type="EMBL" id="HHR96285.1"/>
    </source>
</evidence>
<dbReference type="InterPro" id="IPR052930">
    <property type="entry name" value="TA_antitoxin_MntA"/>
</dbReference>
<name>A0A7C5UTC7_9CREN</name>
<evidence type="ECO:0000256" key="1">
    <source>
        <dbReference type="ARBA" id="ARBA00022649"/>
    </source>
</evidence>
<keyword evidence="2" id="KW-0540">Nuclease</keyword>
<dbReference type="GO" id="GO:0016787">
    <property type="term" value="F:hydrolase activity"/>
    <property type="evidence" value="ECO:0007669"/>
    <property type="project" value="UniProtKB-KW"/>
</dbReference>
<protein>
    <submittedName>
        <fullName evidence="5">DUF86 domain-containing protein</fullName>
    </submittedName>
</protein>
<dbReference type="GO" id="GO:0004540">
    <property type="term" value="F:RNA nuclease activity"/>
    <property type="evidence" value="ECO:0007669"/>
    <property type="project" value="InterPro"/>
</dbReference>
<comment type="caution">
    <text evidence="5">The sequence shown here is derived from an EMBL/GenBank/DDBJ whole genome shotgun (WGS) entry which is preliminary data.</text>
</comment>
<organism evidence="5">
    <name type="scientific">Ignisphaera aggregans</name>
    <dbReference type="NCBI Taxonomy" id="334771"/>
    <lineage>
        <taxon>Archaea</taxon>
        <taxon>Thermoproteota</taxon>
        <taxon>Thermoprotei</taxon>
        <taxon>Desulfurococcales</taxon>
        <taxon>Desulfurococcaceae</taxon>
        <taxon>Ignisphaera</taxon>
    </lineage>
</organism>
<evidence type="ECO:0000256" key="2">
    <source>
        <dbReference type="ARBA" id="ARBA00022722"/>
    </source>
</evidence>
<dbReference type="PANTHER" id="PTHR43852:SF3">
    <property type="entry name" value="NUCLEOTIDYLTRANSFERASE"/>
    <property type="match status" value="1"/>
</dbReference>
<dbReference type="InterPro" id="IPR008201">
    <property type="entry name" value="HepT-like"/>
</dbReference>
<evidence type="ECO:0000256" key="4">
    <source>
        <dbReference type="ARBA" id="ARBA00024207"/>
    </source>
</evidence>
<dbReference type="InterPro" id="IPR037038">
    <property type="entry name" value="HepT-like_sf"/>
</dbReference>
<keyword evidence="3" id="KW-0378">Hydrolase</keyword>
<sequence length="225" mass="25290">MSHSGTSRSRSNDYSYTCGRRPRVYSEIGYILKELGVVDDDEARLLKSLAGLRNILVHVYAVVDRDKVTGFAERLKVDAPRIASAMLRGVEGKPIDPSSEEIIEKLRNVLSGRVMLAFLYGGRVKGYTLKGNYDIAVFMEPQCNLYKLGELVVDVAKALEVSEESIDMICIDMLPPEHMLEVLSGIPIIIEDLALFFELKYRAMLQLIDLEEDIIYSKIADRANL</sequence>
<comment type="similarity">
    <text evidence="4">Belongs to the HepT RNase toxin family.</text>
</comment>
<dbReference type="Gene3D" id="1.20.120.580">
    <property type="entry name" value="bsu32300-like"/>
    <property type="match status" value="1"/>
</dbReference>
<evidence type="ECO:0000256" key="3">
    <source>
        <dbReference type="ARBA" id="ARBA00022801"/>
    </source>
</evidence>